<dbReference type="SUPFAM" id="SSF55383">
    <property type="entry name" value="Copper amine oxidase, domain N"/>
    <property type="match status" value="1"/>
</dbReference>
<accession>G9WZS1</accession>
<dbReference type="Pfam" id="PF07833">
    <property type="entry name" value="Cu_amine_oxidN1"/>
    <property type="match status" value="1"/>
</dbReference>
<feature type="domain" description="Copper amine oxidase-like N-terminal" evidence="1">
    <location>
        <begin position="96"/>
        <end position="189"/>
    </location>
</feature>
<evidence type="ECO:0000313" key="2">
    <source>
        <dbReference type="EMBL" id="EHL15701.1"/>
    </source>
</evidence>
<dbReference type="InterPro" id="IPR036582">
    <property type="entry name" value="Mao_N_sf"/>
</dbReference>
<dbReference type="RefSeq" id="WP_009525901.1">
    <property type="nucleotide sequence ID" value="NZ_JH414558.1"/>
</dbReference>
<dbReference type="AlphaFoldDB" id="G9WZS1"/>
<dbReference type="Gene3D" id="3.30.457.10">
    <property type="entry name" value="Copper amine oxidase-like, N-terminal domain"/>
    <property type="match status" value="1"/>
</dbReference>
<dbReference type="InterPro" id="IPR012854">
    <property type="entry name" value="Cu_amine_oxidase-like_N"/>
</dbReference>
<organism evidence="2 3">
    <name type="scientific">Peptoanaerobacter stomatis</name>
    <dbReference type="NCBI Taxonomy" id="796937"/>
    <lineage>
        <taxon>Bacteria</taxon>
        <taxon>Bacillati</taxon>
        <taxon>Bacillota</taxon>
        <taxon>Clostridia</taxon>
        <taxon>Peptostreptococcales</taxon>
        <taxon>Filifactoraceae</taxon>
        <taxon>Peptoanaerobacter</taxon>
    </lineage>
</organism>
<dbReference type="EMBL" id="AFZE01000009">
    <property type="protein sequence ID" value="EHL15701.1"/>
    <property type="molecule type" value="Genomic_DNA"/>
</dbReference>
<dbReference type="Proteomes" id="UP000006437">
    <property type="component" value="Unassembled WGS sequence"/>
</dbReference>
<name>G9WZS1_9FIRM</name>
<comment type="caution">
    <text evidence="2">The sequence shown here is derived from an EMBL/GenBank/DDBJ whole genome shotgun (WGS) entry which is preliminary data.</text>
</comment>
<protein>
    <recommendedName>
        <fullName evidence="1">Copper amine oxidase-like N-terminal domain-containing protein</fullName>
    </recommendedName>
</protein>
<proteinExistence type="predicted"/>
<gene>
    <name evidence="2" type="ORF">HMPREF9629_01672</name>
</gene>
<reference evidence="2 3" key="1">
    <citation type="submission" date="2011-08" db="EMBL/GenBank/DDBJ databases">
        <title>The Genome Sequence of Eubacteriaceae bacterium ACC19a.</title>
        <authorList>
            <consortium name="The Broad Institute Genome Sequencing Platform"/>
            <person name="Earl A."/>
            <person name="Ward D."/>
            <person name="Feldgarden M."/>
            <person name="Gevers D."/>
            <person name="Sizova M."/>
            <person name="Hazen A."/>
            <person name="Epstein S."/>
            <person name="Young S.K."/>
            <person name="Zeng Q."/>
            <person name="Gargeya S."/>
            <person name="Fitzgerald M."/>
            <person name="Haas B."/>
            <person name="Abouelleil A."/>
            <person name="Alvarado L."/>
            <person name="Arachchi H.M."/>
            <person name="Berlin A."/>
            <person name="Brown A."/>
            <person name="Chapman S.B."/>
            <person name="Chen Z."/>
            <person name="Dunbar C."/>
            <person name="Freedman E."/>
            <person name="Gearin G."/>
            <person name="Gellesch M."/>
            <person name="Goldberg J."/>
            <person name="Griggs A."/>
            <person name="Gujja S."/>
            <person name="Heiman D."/>
            <person name="Howarth C."/>
            <person name="Larson L."/>
            <person name="Lui A."/>
            <person name="MacDonald P.J.P."/>
            <person name="Montmayeur A."/>
            <person name="Murphy C."/>
            <person name="Neiman D."/>
            <person name="Pearson M."/>
            <person name="Priest M."/>
            <person name="Roberts A."/>
            <person name="Saif S."/>
            <person name="Shea T."/>
            <person name="Shenoy N."/>
            <person name="Sisk P."/>
            <person name="Stolte C."/>
            <person name="Sykes S."/>
            <person name="Wortman J."/>
            <person name="Nusbaum C."/>
            <person name="Birren B."/>
        </authorList>
    </citation>
    <scope>NUCLEOTIDE SEQUENCE [LARGE SCALE GENOMIC DNA]</scope>
    <source>
        <strain evidence="2 3">ACC19a</strain>
    </source>
</reference>
<dbReference type="HOGENOM" id="CLU_1336467_0_0_9"/>
<evidence type="ECO:0000313" key="3">
    <source>
        <dbReference type="Proteomes" id="UP000006437"/>
    </source>
</evidence>
<sequence>MNPFRDSSSKRGYYDYYDKYDYGYKFPEMRVGDDNISQANLEKEQKLKEKENELIARERGYNINKAANYSPTGNNSPKVIITQGSRYFTEEDEYGNRRQVDMGVEVTTSNGRLFVAVTPLANKLGLWVNYNASTKTTTLSKPNTTVAISPNSSYITINGKSENMGIRPMLKNGKIMIPAHYLAKAFGLDSSKISYEGNKIVINNY</sequence>
<dbReference type="BioCyc" id="EBAC796937-HMP:GMGH-1680-MONOMER"/>
<evidence type="ECO:0000259" key="1">
    <source>
        <dbReference type="Pfam" id="PF07833"/>
    </source>
</evidence>